<name>A0ACA9SBA0_9GLOM</name>
<dbReference type="Proteomes" id="UP000789920">
    <property type="component" value="Unassembled WGS sequence"/>
</dbReference>
<feature type="non-terminal residue" evidence="1">
    <location>
        <position position="1"/>
    </location>
</feature>
<comment type="caution">
    <text evidence="1">The sequence shown here is derived from an EMBL/GenBank/DDBJ whole genome shotgun (WGS) entry which is preliminary data.</text>
</comment>
<reference evidence="1" key="1">
    <citation type="submission" date="2021-06" db="EMBL/GenBank/DDBJ databases">
        <authorList>
            <person name="Kallberg Y."/>
            <person name="Tangrot J."/>
            <person name="Rosling A."/>
        </authorList>
    </citation>
    <scope>NUCLEOTIDE SEQUENCE</scope>
    <source>
        <strain evidence="1">MA461A</strain>
    </source>
</reference>
<sequence length="42" mass="4899">NDTKKLEQLQEIRSIPEIRIPSKGDFKKSDQAKMISNIKKLE</sequence>
<accession>A0ACA9SBA0</accession>
<dbReference type="EMBL" id="CAJVQC010108891">
    <property type="protein sequence ID" value="CAG8834346.1"/>
    <property type="molecule type" value="Genomic_DNA"/>
</dbReference>
<keyword evidence="2" id="KW-1185">Reference proteome</keyword>
<evidence type="ECO:0000313" key="2">
    <source>
        <dbReference type="Proteomes" id="UP000789920"/>
    </source>
</evidence>
<evidence type="ECO:0000313" key="1">
    <source>
        <dbReference type="EMBL" id="CAG8834346.1"/>
    </source>
</evidence>
<gene>
    <name evidence="1" type="ORF">RPERSI_LOCUS29168</name>
</gene>
<proteinExistence type="predicted"/>
<organism evidence="1 2">
    <name type="scientific">Racocetra persica</name>
    <dbReference type="NCBI Taxonomy" id="160502"/>
    <lineage>
        <taxon>Eukaryota</taxon>
        <taxon>Fungi</taxon>
        <taxon>Fungi incertae sedis</taxon>
        <taxon>Mucoromycota</taxon>
        <taxon>Glomeromycotina</taxon>
        <taxon>Glomeromycetes</taxon>
        <taxon>Diversisporales</taxon>
        <taxon>Gigasporaceae</taxon>
        <taxon>Racocetra</taxon>
    </lineage>
</organism>
<protein>
    <submittedName>
        <fullName evidence="1">29895_t:CDS:1</fullName>
    </submittedName>
</protein>